<accession>A0A1J7J544</accession>
<proteinExistence type="predicted"/>
<evidence type="ECO:0000256" key="2">
    <source>
        <dbReference type="SAM" id="SignalP"/>
    </source>
</evidence>
<feature type="signal peptide" evidence="2">
    <location>
        <begin position="1"/>
        <end position="19"/>
    </location>
</feature>
<keyword evidence="1" id="KW-1133">Transmembrane helix</keyword>
<keyword evidence="1" id="KW-0812">Transmembrane</keyword>
<keyword evidence="4" id="KW-1185">Reference proteome</keyword>
<dbReference type="InParanoid" id="A0A1J7J544"/>
<keyword evidence="2" id="KW-0732">Signal</keyword>
<dbReference type="OrthoDB" id="5212955at2759"/>
<dbReference type="Proteomes" id="UP000182658">
    <property type="component" value="Unassembled WGS sequence"/>
</dbReference>
<feature type="chain" id="PRO_5013063331" evidence="2">
    <location>
        <begin position="20"/>
        <end position="328"/>
    </location>
</feature>
<evidence type="ECO:0000313" key="3">
    <source>
        <dbReference type="EMBL" id="OIW34902.1"/>
    </source>
</evidence>
<feature type="transmembrane region" description="Helical" evidence="1">
    <location>
        <begin position="310"/>
        <end position="327"/>
    </location>
</feature>
<dbReference type="EMBL" id="KV875093">
    <property type="protein sequence ID" value="OIW34902.1"/>
    <property type="molecule type" value="Genomic_DNA"/>
</dbReference>
<sequence>MLISSPQLALLALLPLSHALPDFSCICESHNLNGCSKAYSCRLNSTIDFYKTPVPDWVTDAEEALFVNTIDDAVNGLLRPPFFSLGRMTWEATIACDSDDSADGELAWFQQLSQCQRPTVTVGNVTRARRRYHGWASLGFHPLVGTGGKQPGGTWLTQIMGEIDDPDADDDRVGGELARAGCADTGLYVSVDYINATQPYDPRFEPAGNWGMLYLHSGGRTYPVGERGVPSYRTDGDLVENGVVLNCTGYDTSGRPCVEPRCFEPANVRHYGCEVGRNASVGAGECRRRYVAVADDSGAAGMGRWGGGEVWVWVGVAVALVLGMGVGM</sequence>
<keyword evidence="1" id="KW-0472">Membrane</keyword>
<protein>
    <submittedName>
        <fullName evidence="3">Uncharacterized protein</fullName>
    </submittedName>
</protein>
<dbReference type="AlphaFoldDB" id="A0A1J7J544"/>
<evidence type="ECO:0000256" key="1">
    <source>
        <dbReference type="SAM" id="Phobius"/>
    </source>
</evidence>
<reference evidence="3 4" key="1">
    <citation type="submission" date="2016-10" db="EMBL/GenBank/DDBJ databases">
        <title>Draft genome sequence of Coniochaeta ligniaria NRRL30616, a lignocellulolytic fungus for bioabatement of inhibitors in plant biomass hydrolysates.</title>
        <authorList>
            <consortium name="DOE Joint Genome Institute"/>
            <person name="Jimenez D.J."/>
            <person name="Hector R.E."/>
            <person name="Riley R."/>
            <person name="Sun H."/>
            <person name="Grigoriev I.V."/>
            <person name="Van Elsas J.D."/>
            <person name="Nichols N.N."/>
        </authorList>
    </citation>
    <scope>NUCLEOTIDE SEQUENCE [LARGE SCALE GENOMIC DNA]</scope>
    <source>
        <strain evidence="3 4">NRRL 30616</strain>
    </source>
</reference>
<gene>
    <name evidence="3" type="ORF">CONLIGDRAFT_675854</name>
</gene>
<name>A0A1J7J544_9PEZI</name>
<organism evidence="3 4">
    <name type="scientific">Coniochaeta ligniaria NRRL 30616</name>
    <dbReference type="NCBI Taxonomy" id="1408157"/>
    <lineage>
        <taxon>Eukaryota</taxon>
        <taxon>Fungi</taxon>
        <taxon>Dikarya</taxon>
        <taxon>Ascomycota</taxon>
        <taxon>Pezizomycotina</taxon>
        <taxon>Sordariomycetes</taxon>
        <taxon>Sordariomycetidae</taxon>
        <taxon>Coniochaetales</taxon>
        <taxon>Coniochaetaceae</taxon>
        <taxon>Coniochaeta</taxon>
    </lineage>
</organism>
<evidence type="ECO:0000313" key="4">
    <source>
        <dbReference type="Proteomes" id="UP000182658"/>
    </source>
</evidence>